<accession>A0ABU6W5K0</accession>
<dbReference type="PANTHER" id="PTHR46476:SF12">
    <property type="entry name" value="RUBISCO-ASSOCIATED PROTEIN"/>
    <property type="match status" value="1"/>
</dbReference>
<reference evidence="1 2" key="1">
    <citation type="journal article" date="2023" name="Plants (Basel)">
        <title>Bridging the Gap: Combining Genomics and Transcriptomics Approaches to Understand Stylosanthes scabra, an Orphan Legume from the Brazilian Caatinga.</title>
        <authorList>
            <person name="Ferreira-Neto J.R.C."/>
            <person name="da Silva M.D."/>
            <person name="Binneck E."/>
            <person name="de Melo N.F."/>
            <person name="da Silva R.H."/>
            <person name="de Melo A.L.T.M."/>
            <person name="Pandolfi V."/>
            <person name="Bustamante F.O."/>
            <person name="Brasileiro-Vidal A.C."/>
            <person name="Benko-Iseppon A.M."/>
        </authorList>
    </citation>
    <scope>NUCLEOTIDE SEQUENCE [LARGE SCALE GENOMIC DNA]</scope>
    <source>
        <tissue evidence="1">Leaves</tissue>
    </source>
</reference>
<dbReference type="Gene3D" id="3.20.20.80">
    <property type="entry name" value="Glycosidases"/>
    <property type="match status" value="1"/>
</dbReference>
<dbReference type="EMBL" id="JASCZI010181257">
    <property type="protein sequence ID" value="MED6180056.1"/>
    <property type="molecule type" value="Genomic_DNA"/>
</dbReference>
<dbReference type="SUPFAM" id="SSF51445">
    <property type="entry name" value="(Trans)glycosidases"/>
    <property type="match status" value="1"/>
</dbReference>
<dbReference type="PANTHER" id="PTHR46476">
    <property type="entry name" value="CHITINASE 2-LIKE"/>
    <property type="match status" value="1"/>
</dbReference>
<dbReference type="Proteomes" id="UP001341840">
    <property type="component" value="Unassembled WGS sequence"/>
</dbReference>
<organism evidence="1 2">
    <name type="scientific">Stylosanthes scabra</name>
    <dbReference type="NCBI Taxonomy" id="79078"/>
    <lineage>
        <taxon>Eukaryota</taxon>
        <taxon>Viridiplantae</taxon>
        <taxon>Streptophyta</taxon>
        <taxon>Embryophyta</taxon>
        <taxon>Tracheophyta</taxon>
        <taxon>Spermatophyta</taxon>
        <taxon>Magnoliopsida</taxon>
        <taxon>eudicotyledons</taxon>
        <taxon>Gunneridae</taxon>
        <taxon>Pentapetalae</taxon>
        <taxon>rosids</taxon>
        <taxon>fabids</taxon>
        <taxon>Fabales</taxon>
        <taxon>Fabaceae</taxon>
        <taxon>Papilionoideae</taxon>
        <taxon>50 kb inversion clade</taxon>
        <taxon>dalbergioids sensu lato</taxon>
        <taxon>Dalbergieae</taxon>
        <taxon>Pterocarpus clade</taxon>
        <taxon>Stylosanthes</taxon>
    </lineage>
</organism>
<evidence type="ECO:0000313" key="2">
    <source>
        <dbReference type="Proteomes" id="UP001341840"/>
    </source>
</evidence>
<keyword evidence="2" id="KW-1185">Reference proteome</keyword>
<gene>
    <name evidence="1" type="ORF">PIB30_006872</name>
</gene>
<comment type="caution">
    <text evidence="1">The sequence shown here is derived from an EMBL/GenBank/DDBJ whole genome shotgun (WGS) entry which is preliminary data.</text>
</comment>
<sequence length="275" mass="31325">MALSIFRQYTFDDSFLQVFVSSKFLKEYQIALTYVTDYDDDGVPTNGVFRPTWDLTKVTPEAISRFKKDHPDVNVKVFICIGNKGTIFPFSPLDNNSWITNATQSITNIIHNDHSDLQIDGIDVLYDHVTATPDVFVNCIAQVIKNLKEDGVISVASISPSSSLNKEFYFPLYKTCPILIDWVDYQFQNEESPVFDPQTLLVKYNKLVGEFYPRRKLFAGYSAENEDWGTLSPIVFFLGGMDILKKRRGVGISIHYHNYYNQIPHITTDASSIAT</sequence>
<proteinExistence type="predicted"/>
<name>A0ABU6W5K0_9FABA</name>
<evidence type="ECO:0000313" key="1">
    <source>
        <dbReference type="EMBL" id="MED6180056.1"/>
    </source>
</evidence>
<protein>
    <submittedName>
        <fullName evidence="1">Uncharacterized protein</fullName>
    </submittedName>
</protein>
<dbReference type="InterPro" id="IPR017853">
    <property type="entry name" value="GH"/>
</dbReference>